<keyword evidence="1" id="KW-0472">Membrane</keyword>
<feature type="transmembrane region" description="Helical" evidence="1">
    <location>
        <begin position="35"/>
        <end position="63"/>
    </location>
</feature>
<name>A0A7C3UHQ2_9EURY</name>
<comment type="caution">
    <text evidence="2">The sequence shown here is derived from an EMBL/GenBank/DDBJ whole genome shotgun (WGS) entry which is preliminary data.</text>
</comment>
<dbReference type="EMBL" id="DRUC01000085">
    <property type="protein sequence ID" value="HHF48611.1"/>
    <property type="molecule type" value="Genomic_DNA"/>
</dbReference>
<keyword evidence="1" id="KW-0812">Transmembrane</keyword>
<accession>A0A7C3UHQ2</accession>
<evidence type="ECO:0000256" key="1">
    <source>
        <dbReference type="SAM" id="Phobius"/>
    </source>
</evidence>
<organism evidence="2">
    <name type="scientific">Geoglobus ahangari</name>
    <dbReference type="NCBI Taxonomy" id="113653"/>
    <lineage>
        <taxon>Archaea</taxon>
        <taxon>Methanobacteriati</taxon>
        <taxon>Methanobacteriota</taxon>
        <taxon>Archaeoglobi</taxon>
        <taxon>Archaeoglobales</taxon>
        <taxon>Archaeoglobaceae</taxon>
        <taxon>Geoglobus</taxon>
    </lineage>
</organism>
<keyword evidence="1" id="KW-1133">Transmembrane helix</keyword>
<reference evidence="2" key="1">
    <citation type="journal article" date="2020" name="mSystems">
        <title>Genome- and Community-Level Interaction Insights into Carbon Utilization and Element Cycling Functions of Hydrothermarchaeota in Hydrothermal Sediment.</title>
        <authorList>
            <person name="Zhou Z."/>
            <person name="Liu Y."/>
            <person name="Xu W."/>
            <person name="Pan J."/>
            <person name="Luo Z.H."/>
            <person name="Li M."/>
        </authorList>
    </citation>
    <scope>NUCLEOTIDE SEQUENCE [LARGE SCALE GENOMIC DNA]</scope>
    <source>
        <strain evidence="3">SpSt-10</strain>
        <strain evidence="2">SpSt-97</strain>
    </source>
</reference>
<gene>
    <name evidence="3" type="ORF">ENL48_05585</name>
    <name evidence="2" type="ORF">ENX77_05355</name>
</gene>
<dbReference type="EMBL" id="DTPI01000031">
    <property type="protein sequence ID" value="HGE66528.1"/>
    <property type="molecule type" value="Genomic_DNA"/>
</dbReference>
<dbReference type="AlphaFoldDB" id="A0A7C3UHQ2"/>
<evidence type="ECO:0000313" key="2">
    <source>
        <dbReference type="EMBL" id="HGE66528.1"/>
    </source>
</evidence>
<proteinExistence type="predicted"/>
<sequence length="74" mass="8444">MLMLNMNFSSFKKIWENLKKEIIIKGINLGRGGEIVLGCGVLFSALCSQTMISWILVALLLLFEAMIRIRKKKE</sequence>
<protein>
    <submittedName>
        <fullName evidence="2">Uncharacterized protein</fullName>
    </submittedName>
</protein>
<evidence type="ECO:0000313" key="3">
    <source>
        <dbReference type="EMBL" id="HHF48611.1"/>
    </source>
</evidence>